<name>A0ABR3NEX7_9TELE</name>
<keyword evidence="2" id="KW-1185">Reference proteome</keyword>
<protein>
    <submittedName>
        <fullName evidence="1">Uncharacterized protein</fullName>
    </submittedName>
</protein>
<reference evidence="1 2" key="1">
    <citation type="submission" date="2023-09" db="EMBL/GenBank/DDBJ databases">
        <authorList>
            <person name="Wang M."/>
        </authorList>
    </citation>
    <scope>NUCLEOTIDE SEQUENCE [LARGE SCALE GENOMIC DNA]</scope>
    <source>
        <strain evidence="1">GT-2023</strain>
        <tissue evidence="1">Liver</tissue>
    </source>
</reference>
<organism evidence="1 2">
    <name type="scientific">Cirrhinus molitorella</name>
    <name type="common">mud carp</name>
    <dbReference type="NCBI Taxonomy" id="172907"/>
    <lineage>
        <taxon>Eukaryota</taxon>
        <taxon>Metazoa</taxon>
        <taxon>Chordata</taxon>
        <taxon>Craniata</taxon>
        <taxon>Vertebrata</taxon>
        <taxon>Euteleostomi</taxon>
        <taxon>Actinopterygii</taxon>
        <taxon>Neopterygii</taxon>
        <taxon>Teleostei</taxon>
        <taxon>Ostariophysi</taxon>
        <taxon>Cypriniformes</taxon>
        <taxon>Cyprinidae</taxon>
        <taxon>Labeoninae</taxon>
        <taxon>Labeonini</taxon>
        <taxon>Cirrhinus</taxon>
    </lineage>
</organism>
<evidence type="ECO:0000313" key="1">
    <source>
        <dbReference type="EMBL" id="KAL1275407.1"/>
    </source>
</evidence>
<proteinExistence type="predicted"/>
<accession>A0ABR3NEX7</accession>
<sequence length="124" mass="13563">MALCYWGKNLEERGANLLMESRTGHVSAAAHSNRKQSPSLVPHFLRADRRRKLSDLLRLVIFLPVSPKGWTGLFGYPLFEGCGTLRCSCNPGMARGQFSPEPNRSVTTLDCATDLGGGIVGRES</sequence>
<comment type="caution">
    <text evidence="1">The sequence shown here is derived from an EMBL/GenBank/DDBJ whole genome shotgun (WGS) entry which is preliminary data.</text>
</comment>
<evidence type="ECO:0000313" key="2">
    <source>
        <dbReference type="Proteomes" id="UP001558613"/>
    </source>
</evidence>
<gene>
    <name evidence="1" type="ORF">QQF64_035030</name>
</gene>
<dbReference type="EMBL" id="JAYMGO010000004">
    <property type="protein sequence ID" value="KAL1275407.1"/>
    <property type="molecule type" value="Genomic_DNA"/>
</dbReference>
<dbReference type="Proteomes" id="UP001558613">
    <property type="component" value="Unassembled WGS sequence"/>
</dbReference>